<evidence type="ECO:0000256" key="1">
    <source>
        <dbReference type="SAM" id="MobiDB-lite"/>
    </source>
</evidence>
<feature type="signal peptide" evidence="2">
    <location>
        <begin position="1"/>
        <end position="24"/>
    </location>
</feature>
<keyword evidence="4" id="KW-1185">Reference proteome</keyword>
<keyword evidence="2" id="KW-0732">Signal</keyword>
<feature type="chain" id="PRO_5032571546" description="Secreted protein" evidence="2">
    <location>
        <begin position="25"/>
        <end position="90"/>
    </location>
</feature>
<feature type="region of interest" description="Disordered" evidence="1">
    <location>
        <begin position="44"/>
        <end position="90"/>
    </location>
</feature>
<feature type="compositionally biased region" description="Polar residues" evidence="1">
    <location>
        <begin position="64"/>
        <end position="77"/>
    </location>
</feature>
<name>A0A840QE10_9PSEU</name>
<evidence type="ECO:0008006" key="5">
    <source>
        <dbReference type="Google" id="ProtNLM"/>
    </source>
</evidence>
<protein>
    <recommendedName>
        <fullName evidence="5">Secreted protein</fullName>
    </recommendedName>
</protein>
<evidence type="ECO:0000313" key="4">
    <source>
        <dbReference type="Proteomes" id="UP000584374"/>
    </source>
</evidence>
<gene>
    <name evidence="3" type="ORF">BJ970_002757</name>
</gene>
<dbReference type="EMBL" id="JACHIW010000001">
    <property type="protein sequence ID" value="MBB5155223.1"/>
    <property type="molecule type" value="Genomic_DNA"/>
</dbReference>
<dbReference type="RefSeq" id="WP_184726600.1">
    <property type="nucleotide sequence ID" value="NZ_JACHIW010000001.1"/>
</dbReference>
<proteinExistence type="predicted"/>
<evidence type="ECO:0000313" key="3">
    <source>
        <dbReference type="EMBL" id="MBB5155223.1"/>
    </source>
</evidence>
<accession>A0A840QE10</accession>
<organism evidence="3 4">
    <name type="scientific">Saccharopolyspora phatthalungensis</name>
    <dbReference type="NCBI Taxonomy" id="664693"/>
    <lineage>
        <taxon>Bacteria</taxon>
        <taxon>Bacillati</taxon>
        <taxon>Actinomycetota</taxon>
        <taxon>Actinomycetes</taxon>
        <taxon>Pseudonocardiales</taxon>
        <taxon>Pseudonocardiaceae</taxon>
        <taxon>Saccharopolyspora</taxon>
    </lineage>
</organism>
<sequence>MRRLLASTLLTGLVVLGAAGTANASDEPKPLTPEQVLSAVTAAIDGPKGPSQNGQLSHHEQHSHQALQQHDVQSSPPKGSGSMRGSTGIG</sequence>
<evidence type="ECO:0000256" key="2">
    <source>
        <dbReference type="SAM" id="SignalP"/>
    </source>
</evidence>
<dbReference type="AlphaFoldDB" id="A0A840QE10"/>
<dbReference type="Proteomes" id="UP000584374">
    <property type="component" value="Unassembled WGS sequence"/>
</dbReference>
<comment type="caution">
    <text evidence="3">The sequence shown here is derived from an EMBL/GenBank/DDBJ whole genome shotgun (WGS) entry which is preliminary data.</text>
</comment>
<reference evidence="3 4" key="1">
    <citation type="submission" date="2020-08" db="EMBL/GenBank/DDBJ databases">
        <title>Sequencing the genomes of 1000 actinobacteria strains.</title>
        <authorList>
            <person name="Klenk H.-P."/>
        </authorList>
    </citation>
    <scope>NUCLEOTIDE SEQUENCE [LARGE SCALE GENOMIC DNA]</scope>
    <source>
        <strain evidence="3 4">DSM 45584</strain>
    </source>
</reference>